<dbReference type="Proteomes" id="UP000234681">
    <property type="component" value="Chromosome 16"/>
</dbReference>
<name>Q63311_RAT</name>
<dbReference type="PIR" id="S33478">
    <property type="entry name" value="S33478"/>
</dbReference>
<accession>Q63311</accession>
<dbReference type="EMBL" id="X71442">
    <property type="protein sequence ID" value="CAA50577.1"/>
    <property type="molecule type" value="mRNA"/>
</dbReference>
<evidence type="ECO:0000313" key="1">
    <source>
        <dbReference type="EMBL" id="CAA50577.1"/>
    </source>
</evidence>
<proteinExistence type="evidence at transcript level"/>
<protein>
    <submittedName>
        <fullName evidence="1">LINE protein</fullName>
    </submittedName>
    <submittedName>
        <fullName evidence="2">RCG38724</fullName>
    </submittedName>
</protein>
<dbReference type="AlphaFoldDB" id="Q63311"/>
<gene>
    <name evidence="1" type="primary">LINE</name>
    <name evidence="2" type="ORF">rCG_38724</name>
</gene>
<reference evidence="2" key="3">
    <citation type="submission" date="2005-09" db="EMBL/GenBank/DDBJ databases">
        <authorList>
            <person name="Mural R.J."/>
            <person name="Li P.W."/>
            <person name="Adams M.D."/>
            <person name="Amanatides P.G."/>
            <person name="Baden-Tillson H."/>
            <person name="Barnstead M."/>
            <person name="Chin S.H."/>
            <person name="Dew I."/>
            <person name="Evans C.A."/>
            <person name="Ferriera S."/>
            <person name="Flanigan M."/>
            <person name="Fosler C."/>
            <person name="Glodek A."/>
            <person name="Gu Z."/>
            <person name="Holt R.A."/>
            <person name="Jennings D."/>
            <person name="Kraft C.L."/>
            <person name="Lu F."/>
            <person name="Nguyen T."/>
            <person name="Nusskern D.R."/>
            <person name="Pfannkoch C.M."/>
            <person name="Sitter C."/>
            <person name="Sutton G.G."/>
            <person name="Venter J.C."/>
            <person name="Wang Z."/>
            <person name="Woodage T."/>
            <person name="Zheng X.H."/>
            <person name="Zhong F."/>
        </authorList>
    </citation>
    <scope>NUCLEOTIDE SEQUENCE</scope>
    <source>
        <strain evidence="2">BN</strain>
    </source>
</reference>
<dbReference type="EMBL" id="CH474031">
    <property type="protein sequence ID" value="EDL90609.1"/>
    <property type="molecule type" value="Genomic_DNA"/>
</dbReference>
<evidence type="ECO:0000313" key="2">
    <source>
        <dbReference type="EMBL" id="EDL90609.1"/>
    </source>
</evidence>
<reference evidence="1" key="1">
    <citation type="submission" date="1993-04" db="EMBL/GenBank/DDBJ databases">
        <authorList>
            <person name="Castiglia D."/>
            <person name="Cestelli A."/>
            <person name="Scaturro M."/>
            <person name="Di Liegro I."/>
        </authorList>
    </citation>
    <scope>NUCLEOTIDE SEQUENCE</scope>
    <source>
        <strain evidence="1">Sprague dawley</strain>
        <tissue evidence="1">Brain</tissue>
    </source>
</reference>
<reference evidence="2" key="2">
    <citation type="journal article" date="2005" name="Genome Res.">
        <title>Gene and alternative splicing annotation with AIR.</title>
        <authorList>
            <person name="Florea L."/>
            <person name="Di Francesco V."/>
            <person name="Miller J."/>
            <person name="Turner R."/>
            <person name="Yao A."/>
            <person name="Harris M."/>
            <person name="Walenz B."/>
            <person name="Mobarry C."/>
            <person name="Merkulov G.V."/>
            <person name="Charlab R."/>
            <person name="Dew I."/>
            <person name="Deng Z."/>
            <person name="Istrail S."/>
            <person name="Li P."/>
            <person name="Sutton G."/>
        </authorList>
    </citation>
    <scope>NUCLEOTIDE SEQUENCE</scope>
    <source>
        <strain evidence="2">BN</strain>
    </source>
</reference>
<sequence length="74" mass="8189">MTPAAYVAEGGLVWHQWKDKPLVLPWLKLPSVGEYQGGEAGSGGVWGEGTLSYKQGDWGWDGGLWTEARKWENI</sequence>
<organism evidence="1">
    <name type="scientific">Rattus norvegicus</name>
    <name type="common">Rat</name>
    <dbReference type="NCBI Taxonomy" id="10116"/>
    <lineage>
        <taxon>Eukaryota</taxon>
        <taxon>Metazoa</taxon>
        <taxon>Chordata</taxon>
        <taxon>Craniata</taxon>
        <taxon>Vertebrata</taxon>
        <taxon>Euteleostomi</taxon>
        <taxon>Mammalia</taxon>
        <taxon>Eutheria</taxon>
        <taxon>Euarchontoglires</taxon>
        <taxon>Glires</taxon>
        <taxon>Rodentia</taxon>
        <taxon>Myomorpha</taxon>
        <taxon>Muroidea</taxon>
        <taxon>Muridae</taxon>
        <taxon>Murinae</taxon>
        <taxon>Rattus</taxon>
    </lineage>
</organism>